<evidence type="ECO:0000313" key="2">
    <source>
        <dbReference type="EMBL" id="KAF2213400.1"/>
    </source>
</evidence>
<feature type="compositionally biased region" description="Low complexity" evidence="1">
    <location>
        <begin position="136"/>
        <end position="167"/>
    </location>
</feature>
<reference evidence="2" key="1">
    <citation type="journal article" date="2020" name="Stud. Mycol.">
        <title>101 Dothideomycetes genomes: a test case for predicting lifestyles and emergence of pathogens.</title>
        <authorList>
            <person name="Haridas S."/>
            <person name="Albert R."/>
            <person name="Binder M."/>
            <person name="Bloem J."/>
            <person name="Labutti K."/>
            <person name="Salamov A."/>
            <person name="Andreopoulos B."/>
            <person name="Baker S."/>
            <person name="Barry K."/>
            <person name="Bills G."/>
            <person name="Bluhm B."/>
            <person name="Cannon C."/>
            <person name="Castanera R."/>
            <person name="Culley D."/>
            <person name="Daum C."/>
            <person name="Ezra D."/>
            <person name="Gonzalez J."/>
            <person name="Henrissat B."/>
            <person name="Kuo A."/>
            <person name="Liang C."/>
            <person name="Lipzen A."/>
            <person name="Lutzoni F."/>
            <person name="Magnuson J."/>
            <person name="Mondo S."/>
            <person name="Nolan M."/>
            <person name="Ohm R."/>
            <person name="Pangilinan J."/>
            <person name="Park H.-J."/>
            <person name="Ramirez L."/>
            <person name="Alfaro M."/>
            <person name="Sun H."/>
            <person name="Tritt A."/>
            <person name="Yoshinaga Y."/>
            <person name="Zwiers L.-H."/>
            <person name="Turgeon B."/>
            <person name="Goodwin S."/>
            <person name="Spatafora J."/>
            <person name="Crous P."/>
            <person name="Grigoriev I."/>
        </authorList>
    </citation>
    <scope>NUCLEOTIDE SEQUENCE</scope>
    <source>
        <strain evidence="2">SCOH1-5</strain>
    </source>
</reference>
<name>A0A6A6FJ18_9PEZI</name>
<dbReference type="AlphaFoldDB" id="A0A6A6FJ18"/>
<dbReference type="Proteomes" id="UP000799539">
    <property type="component" value="Unassembled WGS sequence"/>
</dbReference>
<feature type="region of interest" description="Disordered" evidence="1">
    <location>
        <begin position="118"/>
        <end position="175"/>
    </location>
</feature>
<keyword evidence="3" id="KW-1185">Reference proteome</keyword>
<protein>
    <submittedName>
        <fullName evidence="2">Uncharacterized protein</fullName>
    </submittedName>
</protein>
<evidence type="ECO:0000256" key="1">
    <source>
        <dbReference type="SAM" id="MobiDB-lite"/>
    </source>
</evidence>
<sequence>MAPQVPALAQSESKARFFARLGLDPTNGTHRRVYNLMKMEAAEGRKRLLEGQAMSTAQIHEYAWQREVLRIYHDAQPQTRAVYQFGHDTADPHAPDNWIIRWMLWHVFRYRDYRNKQQRQANGNGSGDDDDEHSSDLLSPPDSGSSRKGSTSSTAASSQESSAPSRTYWDPVRDQ</sequence>
<dbReference type="OrthoDB" id="4502478at2759"/>
<accession>A0A6A6FJ18</accession>
<organism evidence="2 3">
    <name type="scientific">Cercospora zeae-maydis SCOH1-5</name>
    <dbReference type="NCBI Taxonomy" id="717836"/>
    <lineage>
        <taxon>Eukaryota</taxon>
        <taxon>Fungi</taxon>
        <taxon>Dikarya</taxon>
        <taxon>Ascomycota</taxon>
        <taxon>Pezizomycotina</taxon>
        <taxon>Dothideomycetes</taxon>
        <taxon>Dothideomycetidae</taxon>
        <taxon>Mycosphaerellales</taxon>
        <taxon>Mycosphaerellaceae</taxon>
        <taxon>Cercospora</taxon>
    </lineage>
</organism>
<gene>
    <name evidence="2" type="ORF">CERZMDRAFT_111108</name>
</gene>
<dbReference type="EMBL" id="ML992670">
    <property type="protein sequence ID" value="KAF2213400.1"/>
    <property type="molecule type" value="Genomic_DNA"/>
</dbReference>
<proteinExistence type="predicted"/>
<evidence type="ECO:0000313" key="3">
    <source>
        <dbReference type="Proteomes" id="UP000799539"/>
    </source>
</evidence>